<keyword evidence="7" id="KW-0645">Protease</keyword>
<evidence type="ECO:0000313" key="17">
    <source>
        <dbReference type="Proteomes" id="UP000664417"/>
    </source>
</evidence>
<dbReference type="SMART" id="SM01263">
    <property type="entry name" value="Leuk-A4-hydro_C"/>
    <property type="match status" value="1"/>
</dbReference>
<dbReference type="Pfam" id="PF01433">
    <property type="entry name" value="Peptidase_M1"/>
    <property type="match status" value="1"/>
</dbReference>
<evidence type="ECO:0000256" key="1">
    <source>
        <dbReference type="ARBA" id="ARBA00000098"/>
    </source>
</evidence>
<dbReference type="EC" id="3.4.11.2" evidence="4"/>
<proteinExistence type="inferred from homology"/>
<dbReference type="InterPro" id="IPR034015">
    <property type="entry name" value="M1_LTA4H"/>
</dbReference>
<evidence type="ECO:0000256" key="7">
    <source>
        <dbReference type="ARBA" id="ARBA00022670"/>
    </source>
</evidence>
<dbReference type="EMBL" id="JAFREP010000044">
    <property type="protein sequence ID" value="MBO1322842.1"/>
    <property type="molecule type" value="Genomic_DNA"/>
</dbReference>
<evidence type="ECO:0000256" key="12">
    <source>
        <dbReference type="PIRSR" id="PIRSR634015-1"/>
    </source>
</evidence>
<dbReference type="SUPFAM" id="SSF55486">
    <property type="entry name" value="Metalloproteases ('zincins'), catalytic domain"/>
    <property type="match status" value="1"/>
</dbReference>
<sequence length="607" mass="68412">MLIIGCLTMFAFSFSDVHTFGNVDQVRTSHLSLDLTLDFERKIMKGSCVVKLAYQSKQGAPHVDLDTRLLTIESVTDPADGSALKYELHKDARDYMGAKLRIFLKNPKTPAVKVTYVTDPSAGALQWLDPAQTTSKKKPFLLTQSQAILARTWIPCMDSPGIRVTYDAVVRVPKGITAVMSAAHGKHEPENGVYRFDMKHPIPPYLIALAAGEIAFKAISDRCGVYAEPAVVEKAAWEFADMEKMVVAAEKLYGKYRWDRWDAIVLPPSFPFGGMENPMLTFATPTLLAGDRSLVNVMAHELAHSWSGNLVTNATWSDFWLNEGFTTYFERRIVEALYGKDTAEMQWLLGQRDLQHEIVEMAGIDQEFAKLYQDLSKHDPDAAFSSVPYDKGANFLLVLEQHFGRAKFDTFLKTYFDQHAFQTMTTDKFLDFMRKNLFGDDQAAWEKLQIDAWINDPGIPKNIVIPKSQNFEKTRAAAKAFAAKGDTGVVKKDSWNTEEWLDFLNSLPEKVDHDRLKTLDAFAGLTNAGNAEILFAWQMVCIRNTYEPAFASLQDFLLRQGRRKFLKPLYQAMMANPKTEAMAKEVYKKARAGYHPISTATIDAIVK</sequence>
<dbReference type="PANTHER" id="PTHR45726">
    <property type="entry name" value="LEUKOTRIENE A-4 HYDROLASE"/>
    <property type="match status" value="1"/>
</dbReference>
<dbReference type="PANTHER" id="PTHR45726:SF3">
    <property type="entry name" value="LEUKOTRIENE A-4 HYDROLASE"/>
    <property type="match status" value="1"/>
</dbReference>
<dbReference type="InterPro" id="IPR014782">
    <property type="entry name" value="Peptidase_M1_dom"/>
</dbReference>
<evidence type="ECO:0000313" key="16">
    <source>
        <dbReference type="EMBL" id="MBO1322842.1"/>
    </source>
</evidence>
<feature type="domain" description="Peptidase M1 leukotriene A4 hydrolase/aminopeptidase C-terminal" evidence="15">
    <location>
        <begin position="468"/>
        <end position="606"/>
    </location>
</feature>
<keyword evidence="10 14" id="KW-0862">Zinc</keyword>
<dbReference type="InterPro" id="IPR016024">
    <property type="entry name" value="ARM-type_fold"/>
</dbReference>
<organism evidence="16 17">
    <name type="scientific">Acanthopleuribacter pedis</name>
    <dbReference type="NCBI Taxonomy" id="442870"/>
    <lineage>
        <taxon>Bacteria</taxon>
        <taxon>Pseudomonadati</taxon>
        <taxon>Acidobacteriota</taxon>
        <taxon>Holophagae</taxon>
        <taxon>Acanthopleuribacterales</taxon>
        <taxon>Acanthopleuribacteraceae</taxon>
        <taxon>Acanthopleuribacter</taxon>
    </lineage>
</organism>
<dbReference type="PRINTS" id="PR00756">
    <property type="entry name" value="ALADIPTASE"/>
</dbReference>
<dbReference type="RefSeq" id="WP_207862814.1">
    <property type="nucleotide sequence ID" value="NZ_JAFREP010000044.1"/>
</dbReference>
<dbReference type="InterPro" id="IPR049980">
    <property type="entry name" value="LTA4H_cat"/>
</dbReference>
<gene>
    <name evidence="16" type="ORF">J3U88_30535</name>
</gene>
<dbReference type="InterPro" id="IPR027268">
    <property type="entry name" value="Peptidase_M4/M1_CTD_sf"/>
</dbReference>
<comment type="catalytic activity">
    <reaction evidence="1">
        <text>Release of an N-terminal amino acid, Xaa-|-Yaa- from a peptide, amide or arylamide. Xaa is preferably Ala, but may be most amino acids including Pro (slow action). When a terminal hydrophobic residue is followed by a prolyl residue, the two may be released as an intact Xaa-Pro dipeptide.</text>
        <dbReference type="EC" id="3.4.11.2"/>
    </reaction>
</comment>
<dbReference type="GO" id="GO:0008270">
    <property type="term" value="F:zinc ion binding"/>
    <property type="evidence" value="ECO:0007669"/>
    <property type="project" value="InterPro"/>
</dbReference>
<evidence type="ECO:0000256" key="8">
    <source>
        <dbReference type="ARBA" id="ARBA00022723"/>
    </source>
</evidence>
<evidence type="ECO:0000256" key="14">
    <source>
        <dbReference type="PIRSR" id="PIRSR634015-3"/>
    </source>
</evidence>
<dbReference type="SUPFAM" id="SSF63737">
    <property type="entry name" value="Leukotriene A4 hydrolase N-terminal domain"/>
    <property type="match status" value="1"/>
</dbReference>
<keyword evidence="8 14" id="KW-0479">Metal-binding</keyword>
<dbReference type="SUPFAM" id="SSF48371">
    <property type="entry name" value="ARM repeat"/>
    <property type="match status" value="1"/>
</dbReference>
<dbReference type="Gene3D" id="2.60.40.1730">
    <property type="entry name" value="tricorn interacting facor f3 domain"/>
    <property type="match status" value="1"/>
</dbReference>
<dbReference type="InterPro" id="IPR001930">
    <property type="entry name" value="Peptidase_M1"/>
</dbReference>
<keyword evidence="9" id="KW-0378">Hydrolase</keyword>
<accession>A0A8J7QE06</accession>
<feature type="binding site" evidence="14">
    <location>
        <position position="304"/>
    </location>
    <ligand>
        <name>Zn(2+)</name>
        <dbReference type="ChEBI" id="CHEBI:29105"/>
        <note>catalytic</note>
    </ligand>
</feature>
<dbReference type="AlphaFoldDB" id="A0A8J7QE06"/>
<evidence type="ECO:0000256" key="6">
    <source>
        <dbReference type="ARBA" id="ARBA00022490"/>
    </source>
</evidence>
<dbReference type="Gene3D" id="1.25.40.320">
    <property type="entry name" value="Peptidase M1, leukotriene A4 hydrolase/aminopeptidase C-terminal domain"/>
    <property type="match status" value="1"/>
</dbReference>
<evidence type="ECO:0000259" key="15">
    <source>
        <dbReference type="SMART" id="SM01263"/>
    </source>
</evidence>
<evidence type="ECO:0000256" key="10">
    <source>
        <dbReference type="ARBA" id="ARBA00022833"/>
    </source>
</evidence>
<feature type="active site" description="Proton donor" evidence="12">
    <location>
        <position position="389"/>
    </location>
</feature>
<evidence type="ECO:0000256" key="4">
    <source>
        <dbReference type="ARBA" id="ARBA00012564"/>
    </source>
</evidence>
<dbReference type="Proteomes" id="UP000664417">
    <property type="component" value="Unassembled WGS sequence"/>
</dbReference>
<dbReference type="GO" id="GO:0005737">
    <property type="term" value="C:cytoplasm"/>
    <property type="evidence" value="ECO:0007669"/>
    <property type="project" value="UniProtKB-SubCell"/>
</dbReference>
<keyword evidence="11" id="KW-0482">Metalloprotease</keyword>
<evidence type="ECO:0000256" key="2">
    <source>
        <dbReference type="ARBA" id="ARBA00004496"/>
    </source>
</evidence>
<dbReference type="GO" id="GO:0016285">
    <property type="term" value="F:alanyl aminopeptidase activity"/>
    <property type="evidence" value="ECO:0007669"/>
    <property type="project" value="UniProtKB-EC"/>
</dbReference>
<dbReference type="InterPro" id="IPR015211">
    <property type="entry name" value="Peptidase_M1_C"/>
</dbReference>
<evidence type="ECO:0000256" key="5">
    <source>
        <dbReference type="ARBA" id="ARBA00015611"/>
    </source>
</evidence>
<evidence type="ECO:0000256" key="3">
    <source>
        <dbReference type="ARBA" id="ARBA00010136"/>
    </source>
</evidence>
<feature type="binding site" evidence="13">
    <location>
        <begin position="144"/>
        <end position="146"/>
    </location>
    <ligand>
        <name>a peptide</name>
        <dbReference type="ChEBI" id="CHEBI:60466"/>
    </ligand>
</feature>
<dbReference type="CDD" id="cd09599">
    <property type="entry name" value="M1_LTA4H"/>
    <property type="match status" value="1"/>
</dbReference>
<comment type="similarity">
    <text evidence="3">Belongs to the peptidase M1 family.</text>
</comment>
<dbReference type="Pfam" id="PF09127">
    <property type="entry name" value="Leuk-A4-hydro_C"/>
    <property type="match status" value="1"/>
</dbReference>
<keyword evidence="6" id="KW-0963">Cytoplasm</keyword>
<evidence type="ECO:0000256" key="11">
    <source>
        <dbReference type="ARBA" id="ARBA00023049"/>
    </source>
</evidence>
<reference evidence="16" key="1">
    <citation type="submission" date="2021-03" db="EMBL/GenBank/DDBJ databases">
        <authorList>
            <person name="Wang G."/>
        </authorList>
    </citation>
    <scope>NUCLEOTIDE SEQUENCE</scope>
    <source>
        <strain evidence="16">KCTC 12899</strain>
    </source>
</reference>
<dbReference type="Pfam" id="PF17900">
    <property type="entry name" value="Peptidase_M1_N"/>
    <property type="match status" value="1"/>
</dbReference>
<name>A0A8J7QE06_9BACT</name>
<feature type="binding site" evidence="13">
    <location>
        <begin position="562"/>
        <end position="564"/>
    </location>
    <ligand>
        <name>a peptide</name>
        <dbReference type="ChEBI" id="CHEBI:60466"/>
    </ligand>
</feature>
<evidence type="ECO:0000256" key="13">
    <source>
        <dbReference type="PIRSR" id="PIRSR634015-2"/>
    </source>
</evidence>
<dbReference type="Gene3D" id="1.10.390.10">
    <property type="entry name" value="Neutral Protease Domain 2"/>
    <property type="match status" value="1"/>
</dbReference>
<feature type="active site" description="Proton acceptor" evidence="12">
    <location>
        <position position="301"/>
    </location>
</feature>
<dbReference type="FunFam" id="3.30.2010.30:FF:000001">
    <property type="entry name" value="Leukotriene A(4) hydrolase"/>
    <property type="match status" value="1"/>
</dbReference>
<feature type="binding site" evidence="14">
    <location>
        <position position="323"/>
    </location>
    <ligand>
        <name>Zn(2+)</name>
        <dbReference type="ChEBI" id="CHEBI:29105"/>
        <note>catalytic</note>
    </ligand>
</feature>
<comment type="subcellular location">
    <subcellularLocation>
        <location evidence="2">Cytoplasm</location>
    </subcellularLocation>
</comment>
<dbReference type="InterPro" id="IPR038502">
    <property type="entry name" value="M1_LTA-4_hydro/amino_C_sf"/>
</dbReference>
<comment type="cofactor">
    <cofactor evidence="14">
        <name>Zn(2+)</name>
        <dbReference type="ChEBI" id="CHEBI:29105"/>
    </cofactor>
    <text evidence="14">Binds 1 zinc ion per subunit.</text>
</comment>
<feature type="binding site" evidence="14">
    <location>
        <position position="300"/>
    </location>
    <ligand>
        <name>Zn(2+)</name>
        <dbReference type="ChEBI" id="CHEBI:29105"/>
        <note>catalytic</note>
    </ligand>
</feature>
<comment type="caution">
    <text evidence="16">The sequence shown here is derived from an EMBL/GenBank/DDBJ whole genome shotgun (WGS) entry which is preliminary data.</text>
</comment>
<dbReference type="GO" id="GO:0006508">
    <property type="term" value="P:proteolysis"/>
    <property type="evidence" value="ECO:0007669"/>
    <property type="project" value="UniProtKB-KW"/>
</dbReference>
<dbReference type="Gene3D" id="3.30.2010.30">
    <property type="match status" value="1"/>
</dbReference>
<keyword evidence="17" id="KW-1185">Reference proteome</keyword>
<dbReference type="InterPro" id="IPR045357">
    <property type="entry name" value="Aminopeptidase_N-like_N"/>
</dbReference>
<feature type="binding site" evidence="13">
    <location>
        <begin position="271"/>
        <end position="276"/>
    </location>
    <ligand>
        <name>a peptide</name>
        <dbReference type="ChEBI" id="CHEBI:60466"/>
    </ligand>
</feature>
<dbReference type="InterPro" id="IPR042097">
    <property type="entry name" value="Aminopeptidase_N-like_N_sf"/>
</dbReference>
<evidence type="ECO:0000256" key="9">
    <source>
        <dbReference type="ARBA" id="ARBA00022801"/>
    </source>
</evidence>
<protein>
    <recommendedName>
        <fullName evidence="5">Aminopeptidase N</fullName>
        <ecNumber evidence="4">3.4.11.2</ecNumber>
    </recommendedName>
</protein>
<dbReference type="GO" id="GO:0008237">
    <property type="term" value="F:metallopeptidase activity"/>
    <property type="evidence" value="ECO:0007669"/>
    <property type="project" value="UniProtKB-KW"/>
</dbReference>